<dbReference type="STRING" id="1123285.SAMN05660235_01162"/>
<protein>
    <submittedName>
        <fullName evidence="1">Helix-turn-helix domain-containing protein</fullName>
    </submittedName>
</protein>
<proteinExistence type="predicted"/>
<name>A0A1G7K466_9FIRM</name>
<sequence length="64" mass="7143">MKKETQSDKKRLITVNEALESIPLGKTAFYAAIRRGDVPGVVRIGRKIFIKTEALEQMLTHSGT</sequence>
<keyword evidence="2" id="KW-1185">Reference proteome</keyword>
<dbReference type="AlphaFoldDB" id="A0A1G7K466"/>
<dbReference type="Proteomes" id="UP000243333">
    <property type="component" value="Unassembled WGS sequence"/>
</dbReference>
<dbReference type="OrthoDB" id="1630043at2"/>
<organism evidence="1 2">
    <name type="scientific">Sporolituus thermophilus DSM 23256</name>
    <dbReference type="NCBI Taxonomy" id="1123285"/>
    <lineage>
        <taxon>Bacteria</taxon>
        <taxon>Bacillati</taxon>
        <taxon>Bacillota</taxon>
        <taxon>Negativicutes</taxon>
        <taxon>Selenomonadales</taxon>
        <taxon>Sporomusaceae</taxon>
        <taxon>Sporolituus</taxon>
    </lineage>
</organism>
<evidence type="ECO:0000313" key="2">
    <source>
        <dbReference type="Proteomes" id="UP000243333"/>
    </source>
</evidence>
<evidence type="ECO:0000313" key="1">
    <source>
        <dbReference type="EMBL" id="SDF31834.1"/>
    </source>
</evidence>
<reference evidence="2" key="1">
    <citation type="submission" date="2016-10" db="EMBL/GenBank/DDBJ databases">
        <authorList>
            <person name="Varghese N."/>
            <person name="Submissions S."/>
        </authorList>
    </citation>
    <scope>NUCLEOTIDE SEQUENCE [LARGE SCALE GENOMIC DNA]</scope>
    <source>
        <strain evidence="2">DSM 23256</strain>
    </source>
</reference>
<accession>A0A1G7K466</accession>
<dbReference type="RefSeq" id="WP_093688983.1">
    <property type="nucleotide sequence ID" value="NZ_FNBU01000007.1"/>
</dbReference>
<dbReference type="EMBL" id="FNBU01000007">
    <property type="protein sequence ID" value="SDF31834.1"/>
    <property type="molecule type" value="Genomic_DNA"/>
</dbReference>
<gene>
    <name evidence="1" type="ORF">SAMN05660235_01162</name>
</gene>